<comment type="caution">
    <text evidence="4">The sequence shown here is derived from an EMBL/GenBank/DDBJ whole genome shotgun (WGS) entry which is preliminary data.</text>
</comment>
<feature type="transmembrane region" description="Helical" evidence="3">
    <location>
        <begin position="99"/>
        <end position="116"/>
    </location>
</feature>
<name>A0A4V6A1W6_STECR</name>
<dbReference type="OrthoDB" id="10054061at2759"/>
<sequence>MLRPFCFYTSAHTDTQRRWPLPVNSRRVPLPAAASAPPLRALPLPAPKFKMADDPCECVFNHEAAMRRLLSLLRETQSHCTDTECINDGLGENTPANNMFFTMMLWGLMAAMFFVFRPQSLRAPQPETNGKPSGSSGDGDNEPPPSPDVH</sequence>
<dbReference type="STRING" id="34508.A0A4V6A1W6"/>
<protein>
    <recommendedName>
        <fullName evidence="1">Small integral membrane protein 14</fullName>
    </recommendedName>
</protein>
<evidence type="ECO:0000256" key="2">
    <source>
        <dbReference type="SAM" id="MobiDB-lite"/>
    </source>
</evidence>
<evidence type="ECO:0000256" key="3">
    <source>
        <dbReference type="SAM" id="Phobius"/>
    </source>
</evidence>
<keyword evidence="3" id="KW-0812">Transmembrane</keyword>
<evidence type="ECO:0000313" key="4">
    <source>
        <dbReference type="EMBL" id="TKR76335.1"/>
    </source>
</evidence>
<dbReference type="Pfam" id="PF11027">
    <property type="entry name" value="DUF2615"/>
    <property type="match status" value="1"/>
</dbReference>
<keyword evidence="3" id="KW-0472">Membrane</keyword>
<dbReference type="InterPro" id="IPR020309">
    <property type="entry name" value="Smim-14"/>
</dbReference>
<dbReference type="EMBL" id="AZBU02000005">
    <property type="protein sequence ID" value="TKR76335.1"/>
    <property type="molecule type" value="Genomic_DNA"/>
</dbReference>
<evidence type="ECO:0000313" key="5">
    <source>
        <dbReference type="Proteomes" id="UP000298663"/>
    </source>
</evidence>
<dbReference type="PANTHER" id="PTHR31019:SF1">
    <property type="entry name" value="SMALL INTEGRAL MEMBRANE PROTEIN 14"/>
    <property type="match status" value="1"/>
</dbReference>
<reference evidence="4 5" key="1">
    <citation type="journal article" date="2015" name="Genome Biol.">
        <title>Comparative genomics of Steinernema reveals deeply conserved gene regulatory networks.</title>
        <authorList>
            <person name="Dillman A.R."/>
            <person name="Macchietto M."/>
            <person name="Porter C.F."/>
            <person name="Rogers A."/>
            <person name="Williams B."/>
            <person name="Antoshechkin I."/>
            <person name="Lee M.M."/>
            <person name="Goodwin Z."/>
            <person name="Lu X."/>
            <person name="Lewis E.E."/>
            <person name="Goodrich-Blair H."/>
            <person name="Stock S.P."/>
            <person name="Adams B.J."/>
            <person name="Sternberg P.W."/>
            <person name="Mortazavi A."/>
        </authorList>
    </citation>
    <scope>NUCLEOTIDE SEQUENCE [LARGE SCALE GENOMIC DNA]</scope>
    <source>
        <strain evidence="4 5">ALL</strain>
    </source>
</reference>
<evidence type="ECO:0000256" key="1">
    <source>
        <dbReference type="ARBA" id="ARBA00017902"/>
    </source>
</evidence>
<feature type="region of interest" description="Disordered" evidence="2">
    <location>
        <begin position="122"/>
        <end position="150"/>
    </location>
</feature>
<gene>
    <name evidence="4" type="ORF">L596_017488</name>
</gene>
<dbReference type="AlphaFoldDB" id="A0A4V6A1W6"/>
<feature type="compositionally biased region" description="Polar residues" evidence="2">
    <location>
        <begin position="126"/>
        <end position="135"/>
    </location>
</feature>
<proteinExistence type="predicted"/>
<dbReference type="PANTHER" id="PTHR31019">
    <property type="entry name" value="SMALL INTEGRAL MEMBRANE PROTEIN 14"/>
    <property type="match status" value="1"/>
</dbReference>
<keyword evidence="5" id="KW-1185">Reference proteome</keyword>
<accession>A0A4V6A1W6</accession>
<keyword evidence="3" id="KW-1133">Transmembrane helix</keyword>
<organism evidence="4 5">
    <name type="scientific">Steinernema carpocapsae</name>
    <name type="common">Entomopathogenic nematode</name>
    <dbReference type="NCBI Taxonomy" id="34508"/>
    <lineage>
        <taxon>Eukaryota</taxon>
        <taxon>Metazoa</taxon>
        <taxon>Ecdysozoa</taxon>
        <taxon>Nematoda</taxon>
        <taxon>Chromadorea</taxon>
        <taxon>Rhabditida</taxon>
        <taxon>Tylenchina</taxon>
        <taxon>Panagrolaimomorpha</taxon>
        <taxon>Strongyloidoidea</taxon>
        <taxon>Steinernematidae</taxon>
        <taxon>Steinernema</taxon>
    </lineage>
</organism>
<reference evidence="4 5" key="2">
    <citation type="journal article" date="2019" name="G3 (Bethesda)">
        <title>Hybrid Assembly of the Genome of the Entomopathogenic Nematode Steinernema carpocapsae Identifies the X-Chromosome.</title>
        <authorList>
            <person name="Serra L."/>
            <person name="Macchietto M."/>
            <person name="Macias-Munoz A."/>
            <person name="McGill C.J."/>
            <person name="Rodriguez I.M."/>
            <person name="Rodriguez B."/>
            <person name="Murad R."/>
            <person name="Mortazavi A."/>
        </authorList>
    </citation>
    <scope>NUCLEOTIDE SEQUENCE [LARGE SCALE GENOMIC DNA]</scope>
    <source>
        <strain evidence="4 5">ALL</strain>
    </source>
</reference>
<dbReference type="GO" id="GO:0005783">
    <property type="term" value="C:endoplasmic reticulum"/>
    <property type="evidence" value="ECO:0007669"/>
    <property type="project" value="TreeGrafter"/>
</dbReference>
<dbReference type="Proteomes" id="UP000298663">
    <property type="component" value="Unassembled WGS sequence"/>
</dbReference>